<sequence length="684" mass="72497">MSSLRRASNVAGSKRGLVTVTLHRAEDLISADINGKSDPYVKLYLKAFNDTGDTRNMAVDDSVKKTAVKKGTLAPTWEESFSFDLEVFGEHACLRFDVWDYDVASAHDWMGECEVALDKLIHDPNSPPLLNQTARLTSNQKLGPGKVITGSVMYSVTYKPIKSDILSLTVGLESMKNKSSSYSAKVTCGGEVQKVASLKAMEGACTWPTPLAFEVIFDTLNSKMDKPILIKIVETSGFMMNSETGRVETTVGEVLEKTKASGTGRFPLKSGNTSPGTVVLVADLASREVAAPQPVAAGGGWGMKAGEKAAAEKAAAEKAAAEKAAAERAAAERAAAERAAAEKAAAERAALASATAAQRAAAEKAAAEKAAAEKAAAEKAEAERVALAAATAAQRAAAEKALAAQKAAEKAAAQKAAAERAAAAKAAADKASAERKRLADAKKTGAAESAPHKSLNKPFIGALGINVVLLGCLAKAMFMSNSQDYSCEGGARIAELEGQLAALSGSEQEVVQKLALTLQAVDSDRLAHTERQEELLSCMKKLAEVSTHDTDAAQLEGAEAWWAWLESMPVLKIGDHLVPCQTAAIVVGSIFSLVALRMLVAFFRALNRGSTAARKEQVMTARIEDLETELNELREAQGVSKKVSVLRYELGLLQSQQQQQQKQQEDPGWSFWSFFFGPSAFSTV</sequence>
<keyword evidence="2" id="KW-0106">Calcium</keyword>
<evidence type="ECO:0000256" key="3">
    <source>
        <dbReference type="SAM" id="Coils"/>
    </source>
</evidence>
<dbReference type="Proteomes" id="UP001190700">
    <property type="component" value="Unassembled WGS sequence"/>
</dbReference>
<dbReference type="InterPro" id="IPR035892">
    <property type="entry name" value="C2_domain_sf"/>
</dbReference>
<accession>A0AAE0BE71</accession>
<dbReference type="SUPFAM" id="SSF49562">
    <property type="entry name" value="C2 domain (Calcium/lipid-binding domain, CaLB)"/>
    <property type="match status" value="1"/>
</dbReference>
<keyword evidence="3" id="KW-0175">Coiled coil</keyword>
<dbReference type="EMBL" id="LGRX02035510">
    <property type="protein sequence ID" value="KAK3234344.1"/>
    <property type="molecule type" value="Genomic_DNA"/>
</dbReference>
<reference evidence="5 6" key="1">
    <citation type="journal article" date="2015" name="Genome Biol. Evol.">
        <title>Comparative Genomics of a Bacterivorous Green Alga Reveals Evolutionary Causalities and Consequences of Phago-Mixotrophic Mode of Nutrition.</title>
        <authorList>
            <person name="Burns J.A."/>
            <person name="Paasch A."/>
            <person name="Narechania A."/>
            <person name="Kim E."/>
        </authorList>
    </citation>
    <scope>NUCLEOTIDE SEQUENCE [LARGE SCALE GENOMIC DNA]</scope>
    <source>
        <strain evidence="5 6">PLY_AMNH</strain>
    </source>
</reference>
<dbReference type="SMART" id="SM00239">
    <property type="entry name" value="C2"/>
    <property type="match status" value="1"/>
</dbReference>
<evidence type="ECO:0000313" key="6">
    <source>
        <dbReference type="Proteomes" id="UP001190700"/>
    </source>
</evidence>
<dbReference type="AlphaFoldDB" id="A0AAE0BE71"/>
<dbReference type="GO" id="GO:0046872">
    <property type="term" value="F:metal ion binding"/>
    <property type="evidence" value="ECO:0007669"/>
    <property type="project" value="UniProtKB-KW"/>
</dbReference>
<organism evidence="5 6">
    <name type="scientific">Cymbomonas tetramitiformis</name>
    <dbReference type="NCBI Taxonomy" id="36881"/>
    <lineage>
        <taxon>Eukaryota</taxon>
        <taxon>Viridiplantae</taxon>
        <taxon>Chlorophyta</taxon>
        <taxon>Pyramimonadophyceae</taxon>
        <taxon>Pyramimonadales</taxon>
        <taxon>Pyramimonadaceae</taxon>
        <taxon>Cymbomonas</taxon>
    </lineage>
</organism>
<feature type="domain" description="C2" evidence="4">
    <location>
        <begin position="1"/>
        <end position="130"/>
    </location>
</feature>
<keyword evidence="6" id="KW-1185">Reference proteome</keyword>
<dbReference type="CDD" id="cd00030">
    <property type="entry name" value="C2"/>
    <property type="match status" value="1"/>
</dbReference>
<dbReference type="Pfam" id="PF00168">
    <property type="entry name" value="C2"/>
    <property type="match status" value="1"/>
</dbReference>
<proteinExistence type="predicted"/>
<protein>
    <recommendedName>
        <fullName evidence="4">C2 domain-containing protein</fullName>
    </recommendedName>
</protein>
<evidence type="ECO:0000256" key="1">
    <source>
        <dbReference type="ARBA" id="ARBA00022723"/>
    </source>
</evidence>
<feature type="coiled-coil region" evidence="3">
    <location>
        <begin position="309"/>
        <end position="441"/>
    </location>
</feature>
<name>A0AAE0BE71_9CHLO</name>
<dbReference type="PANTHER" id="PTHR45911">
    <property type="entry name" value="C2 DOMAIN-CONTAINING PROTEIN"/>
    <property type="match status" value="1"/>
</dbReference>
<evidence type="ECO:0000256" key="2">
    <source>
        <dbReference type="ARBA" id="ARBA00022837"/>
    </source>
</evidence>
<gene>
    <name evidence="5" type="ORF">CYMTET_55407</name>
</gene>
<dbReference type="InterPro" id="IPR000008">
    <property type="entry name" value="C2_dom"/>
</dbReference>
<evidence type="ECO:0000313" key="5">
    <source>
        <dbReference type="EMBL" id="KAK3234344.1"/>
    </source>
</evidence>
<dbReference type="Gene3D" id="2.60.40.150">
    <property type="entry name" value="C2 domain"/>
    <property type="match status" value="1"/>
</dbReference>
<comment type="caution">
    <text evidence="5">The sequence shown here is derived from an EMBL/GenBank/DDBJ whole genome shotgun (WGS) entry which is preliminary data.</text>
</comment>
<keyword evidence="1" id="KW-0479">Metal-binding</keyword>
<evidence type="ECO:0000259" key="4">
    <source>
        <dbReference type="PROSITE" id="PS50004"/>
    </source>
</evidence>
<dbReference type="PROSITE" id="PS50004">
    <property type="entry name" value="C2"/>
    <property type="match status" value="1"/>
</dbReference>